<reference evidence="1" key="1">
    <citation type="submission" date="2021-11" db="EMBL/GenBank/DDBJ databases">
        <authorList>
            <person name="Schell T."/>
        </authorList>
    </citation>
    <scope>NUCLEOTIDE SEQUENCE</scope>
    <source>
        <strain evidence="1">M5</strain>
    </source>
</reference>
<evidence type="ECO:0000313" key="2">
    <source>
        <dbReference type="Proteomes" id="UP000789390"/>
    </source>
</evidence>
<accession>A0A8J2RMV5</accession>
<sequence>MEGSKHASVSSNTPELKVASNGTVTVLSVINEVVMEAVNSNENARSVIIELEYESTLSAGMDAAKYYLSKSVNTTVLMILRNFCRDNDVPELETDHTPLVACLSLVMMQDESYSKVEMLRAAVANEYRIRMLSSPTTHETVSLLFRDPSVHLKIVFKGGKNYQYSESRERIVAANLSGNCPGNLTLNYFQFLGPLYSGYLVPSCTPKNTPNQNKPVSYSGALSDMKQLMTSLGYDANPLW</sequence>
<name>A0A8J2RMV5_9CRUS</name>
<evidence type="ECO:0000313" key="1">
    <source>
        <dbReference type="EMBL" id="CAH0103892.1"/>
    </source>
</evidence>
<proteinExistence type="predicted"/>
<dbReference type="OrthoDB" id="6334113at2759"/>
<keyword evidence="2" id="KW-1185">Reference proteome</keyword>
<comment type="caution">
    <text evidence="1">The sequence shown here is derived from an EMBL/GenBank/DDBJ whole genome shotgun (WGS) entry which is preliminary data.</text>
</comment>
<protein>
    <submittedName>
        <fullName evidence="1">Uncharacterized protein</fullName>
    </submittedName>
</protein>
<dbReference type="AlphaFoldDB" id="A0A8J2RMV5"/>
<organism evidence="1 2">
    <name type="scientific">Daphnia galeata</name>
    <dbReference type="NCBI Taxonomy" id="27404"/>
    <lineage>
        <taxon>Eukaryota</taxon>
        <taxon>Metazoa</taxon>
        <taxon>Ecdysozoa</taxon>
        <taxon>Arthropoda</taxon>
        <taxon>Crustacea</taxon>
        <taxon>Branchiopoda</taxon>
        <taxon>Diplostraca</taxon>
        <taxon>Cladocera</taxon>
        <taxon>Anomopoda</taxon>
        <taxon>Daphniidae</taxon>
        <taxon>Daphnia</taxon>
    </lineage>
</organism>
<dbReference type="EMBL" id="CAKKLH010000119">
    <property type="protein sequence ID" value="CAH0103892.1"/>
    <property type="molecule type" value="Genomic_DNA"/>
</dbReference>
<dbReference type="Proteomes" id="UP000789390">
    <property type="component" value="Unassembled WGS sequence"/>
</dbReference>
<gene>
    <name evidence="1" type="ORF">DGAL_LOCUS6596</name>
</gene>